<dbReference type="AlphaFoldDB" id="A0A2V1DHI1"/>
<evidence type="ECO:0000313" key="8">
    <source>
        <dbReference type="EMBL" id="PVH97415.1"/>
    </source>
</evidence>
<dbReference type="InterPro" id="IPR001128">
    <property type="entry name" value="Cyt_P450"/>
</dbReference>
<dbReference type="Proteomes" id="UP000244855">
    <property type="component" value="Unassembled WGS sequence"/>
</dbReference>
<dbReference type="Gene3D" id="1.10.630.10">
    <property type="entry name" value="Cytochrome P450"/>
    <property type="match status" value="2"/>
</dbReference>
<accession>A0A2V1DHI1</accession>
<keyword evidence="5 7" id="KW-0408">Iron</keyword>
<dbReference type="PRINTS" id="PR00463">
    <property type="entry name" value="EP450I"/>
</dbReference>
<dbReference type="OrthoDB" id="1470350at2759"/>
<dbReference type="GO" id="GO:0016705">
    <property type="term" value="F:oxidoreductase activity, acting on paired donors, with incorporation or reduction of molecular oxygen"/>
    <property type="evidence" value="ECO:0007669"/>
    <property type="project" value="InterPro"/>
</dbReference>
<keyword evidence="4" id="KW-0560">Oxidoreductase</keyword>
<dbReference type="GO" id="GO:0004497">
    <property type="term" value="F:monooxygenase activity"/>
    <property type="evidence" value="ECO:0007669"/>
    <property type="project" value="UniProtKB-KW"/>
</dbReference>
<comment type="cofactor">
    <cofactor evidence="7">
        <name>heme</name>
        <dbReference type="ChEBI" id="CHEBI:30413"/>
    </cofactor>
</comment>
<dbReference type="InterPro" id="IPR050196">
    <property type="entry name" value="Cytochrome_P450_Monoox"/>
</dbReference>
<dbReference type="PANTHER" id="PTHR24291:SF50">
    <property type="entry name" value="BIFUNCTIONAL ALBAFLAVENONE MONOOXYGENASE_TERPENE SYNTHASE"/>
    <property type="match status" value="1"/>
</dbReference>
<keyword evidence="9" id="KW-1185">Reference proteome</keyword>
<dbReference type="PANTHER" id="PTHR24291">
    <property type="entry name" value="CYTOCHROME P450 FAMILY 4"/>
    <property type="match status" value="1"/>
</dbReference>
<reference evidence="8 9" key="1">
    <citation type="journal article" date="2018" name="Sci. Rep.">
        <title>Comparative genomics provides insights into the lifestyle and reveals functional heterogeneity of dark septate endophytic fungi.</title>
        <authorList>
            <person name="Knapp D.G."/>
            <person name="Nemeth J.B."/>
            <person name="Barry K."/>
            <person name="Hainaut M."/>
            <person name="Henrissat B."/>
            <person name="Johnson J."/>
            <person name="Kuo A."/>
            <person name="Lim J.H.P."/>
            <person name="Lipzen A."/>
            <person name="Nolan M."/>
            <person name="Ohm R.A."/>
            <person name="Tamas L."/>
            <person name="Grigoriev I.V."/>
            <person name="Spatafora J.W."/>
            <person name="Nagy L.G."/>
            <person name="Kovacs G.M."/>
        </authorList>
    </citation>
    <scope>NUCLEOTIDE SEQUENCE [LARGE SCALE GENOMIC DNA]</scope>
    <source>
        <strain evidence="8 9">DSE2036</strain>
    </source>
</reference>
<evidence type="ECO:0000256" key="2">
    <source>
        <dbReference type="ARBA" id="ARBA00022617"/>
    </source>
</evidence>
<evidence type="ECO:0000256" key="7">
    <source>
        <dbReference type="PIRSR" id="PIRSR602401-1"/>
    </source>
</evidence>
<dbReference type="GO" id="GO:0005506">
    <property type="term" value="F:iron ion binding"/>
    <property type="evidence" value="ECO:0007669"/>
    <property type="project" value="InterPro"/>
</dbReference>
<dbReference type="InterPro" id="IPR002401">
    <property type="entry name" value="Cyt_P450_E_grp-I"/>
</dbReference>
<evidence type="ECO:0000256" key="3">
    <source>
        <dbReference type="ARBA" id="ARBA00022723"/>
    </source>
</evidence>
<proteinExistence type="inferred from homology"/>
<dbReference type="Pfam" id="PF00067">
    <property type="entry name" value="p450"/>
    <property type="match status" value="2"/>
</dbReference>
<evidence type="ECO:0000313" key="9">
    <source>
        <dbReference type="Proteomes" id="UP000244855"/>
    </source>
</evidence>
<protein>
    <submittedName>
        <fullName evidence="8">Cytochrome P450</fullName>
    </submittedName>
</protein>
<feature type="binding site" description="axial binding residue" evidence="7">
    <location>
        <position position="333"/>
    </location>
    <ligand>
        <name>heme</name>
        <dbReference type="ChEBI" id="CHEBI:30413"/>
    </ligand>
    <ligandPart>
        <name>Fe</name>
        <dbReference type="ChEBI" id="CHEBI:18248"/>
    </ligandPart>
</feature>
<keyword evidence="3 7" id="KW-0479">Metal-binding</keyword>
<evidence type="ECO:0000256" key="1">
    <source>
        <dbReference type="ARBA" id="ARBA00010617"/>
    </source>
</evidence>
<dbReference type="InterPro" id="IPR036396">
    <property type="entry name" value="Cyt_P450_sf"/>
</dbReference>
<dbReference type="GO" id="GO:0020037">
    <property type="term" value="F:heme binding"/>
    <property type="evidence" value="ECO:0007669"/>
    <property type="project" value="InterPro"/>
</dbReference>
<name>A0A2V1DHI1_9PLEO</name>
<evidence type="ECO:0000256" key="4">
    <source>
        <dbReference type="ARBA" id="ARBA00023002"/>
    </source>
</evidence>
<keyword evidence="6" id="KW-0503">Monooxygenase</keyword>
<gene>
    <name evidence="8" type="ORF">DM02DRAFT_684992</name>
</gene>
<sequence length="413" mass="47195">MLNDIPSFARLWKLWHVGHRPFAQAGSDTLLLASPSGNTLWTCDNKIAKQIYSLPSVQTPVKSLEYLDIWGPTISTVEGQEWKNHRRAVTNGFNPSTYELVWEEAIFQTKGLIKHWKEGNDDHRVSNIHYWAIRLVLHILSGVLFNQRMQWNEESKQQSNQKMNSDRMSFPNALSTVVSRLGLILITPRVLLRLPINGLQEVGQALTDLTFYMESMRSRTIQKSEDIMARRRKSLLESIVLAGLPDSNLQNAPSSSLAKESQHMIPSNTTCIVNFSAATQNPNTWPKAKVTEEYRQQLHNSHAIDFEPRRWLEEVNRAREESFWPFAAGYRKCPGRRFAQVSIIAAVATLLKKNSIRLVVDEKTLIDHKGDADKAWMAVRERAMRRLEDDIEVYLTVGMKGSIPIEIVPHVSC</sequence>
<dbReference type="STRING" id="97972.A0A2V1DHI1"/>
<evidence type="ECO:0000256" key="5">
    <source>
        <dbReference type="ARBA" id="ARBA00023004"/>
    </source>
</evidence>
<dbReference type="EMBL" id="KZ805436">
    <property type="protein sequence ID" value="PVH97415.1"/>
    <property type="molecule type" value="Genomic_DNA"/>
</dbReference>
<comment type="similarity">
    <text evidence="1">Belongs to the cytochrome P450 family.</text>
</comment>
<evidence type="ECO:0000256" key="6">
    <source>
        <dbReference type="ARBA" id="ARBA00023033"/>
    </source>
</evidence>
<dbReference type="SUPFAM" id="SSF48264">
    <property type="entry name" value="Cytochrome P450"/>
    <property type="match status" value="1"/>
</dbReference>
<keyword evidence="2 7" id="KW-0349">Heme</keyword>
<organism evidence="8 9">
    <name type="scientific">Periconia macrospinosa</name>
    <dbReference type="NCBI Taxonomy" id="97972"/>
    <lineage>
        <taxon>Eukaryota</taxon>
        <taxon>Fungi</taxon>
        <taxon>Dikarya</taxon>
        <taxon>Ascomycota</taxon>
        <taxon>Pezizomycotina</taxon>
        <taxon>Dothideomycetes</taxon>
        <taxon>Pleosporomycetidae</taxon>
        <taxon>Pleosporales</taxon>
        <taxon>Massarineae</taxon>
        <taxon>Periconiaceae</taxon>
        <taxon>Periconia</taxon>
    </lineage>
</organism>